<sequence>MTATRALILNASWEPLSFVSATRALQLLLQSKADTVQLQNVFWRSEKMTHQIPEVIVLRNFVKAKPHKKKIKFSKRAVMLRDYHRCQYCDAPAATVDHVVSKSRGGATSFENCVACCEKCNNAKGSNSLLEIGFTLRIEPRPPTSRISGAVQLPLELMELYGKYRGESRR</sequence>
<dbReference type="InterPro" id="IPR003615">
    <property type="entry name" value="HNH_nuc"/>
</dbReference>
<gene>
    <name evidence="2" type="ORF">DSPE1174_LOCUS24931</name>
</gene>
<reference evidence="2" key="1">
    <citation type="submission" date="2021-01" db="EMBL/GenBank/DDBJ databases">
        <authorList>
            <person name="Corre E."/>
            <person name="Pelletier E."/>
            <person name="Niang G."/>
            <person name="Scheremetjew M."/>
            <person name="Finn R."/>
            <person name="Kale V."/>
            <person name="Holt S."/>
            <person name="Cochrane G."/>
            <person name="Meng A."/>
            <person name="Brown T."/>
            <person name="Cohen L."/>
        </authorList>
    </citation>
    <scope>NUCLEOTIDE SEQUENCE</scope>
    <source>
        <strain evidence="2">CCMP1381</strain>
    </source>
</reference>
<dbReference type="PANTHER" id="PTHR33877:SF2">
    <property type="entry name" value="OS07G0170200 PROTEIN"/>
    <property type="match status" value="1"/>
</dbReference>
<dbReference type="Pfam" id="PF01844">
    <property type="entry name" value="HNH"/>
    <property type="match status" value="1"/>
</dbReference>
<proteinExistence type="predicted"/>
<organism evidence="2">
    <name type="scientific">Octactis speculum</name>
    <dbReference type="NCBI Taxonomy" id="3111310"/>
    <lineage>
        <taxon>Eukaryota</taxon>
        <taxon>Sar</taxon>
        <taxon>Stramenopiles</taxon>
        <taxon>Ochrophyta</taxon>
        <taxon>Dictyochophyceae</taxon>
        <taxon>Dictyochales</taxon>
        <taxon>Dictyochaceae</taxon>
        <taxon>Octactis</taxon>
    </lineage>
</organism>
<dbReference type="EMBL" id="HBGS01047986">
    <property type="protein sequence ID" value="CAD9462124.1"/>
    <property type="molecule type" value="Transcribed_RNA"/>
</dbReference>
<name>A0A7S2DRD3_9STRA</name>
<dbReference type="SMART" id="SM00507">
    <property type="entry name" value="HNHc"/>
    <property type="match status" value="1"/>
</dbReference>
<accession>A0A7S2DRD3</accession>
<evidence type="ECO:0000259" key="1">
    <source>
        <dbReference type="SMART" id="SM00507"/>
    </source>
</evidence>
<dbReference type="Gene3D" id="1.10.30.50">
    <property type="match status" value="1"/>
</dbReference>
<protein>
    <recommendedName>
        <fullName evidence="1">HNH nuclease domain-containing protein</fullName>
    </recommendedName>
</protein>
<dbReference type="PANTHER" id="PTHR33877">
    <property type="entry name" value="SLL1193 PROTEIN"/>
    <property type="match status" value="1"/>
</dbReference>
<feature type="domain" description="HNH nuclease" evidence="1">
    <location>
        <begin position="73"/>
        <end position="122"/>
    </location>
</feature>
<dbReference type="GO" id="GO:0008270">
    <property type="term" value="F:zinc ion binding"/>
    <property type="evidence" value="ECO:0007669"/>
    <property type="project" value="InterPro"/>
</dbReference>
<dbReference type="GO" id="GO:0003676">
    <property type="term" value="F:nucleic acid binding"/>
    <property type="evidence" value="ECO:0007669"/>
    <property type="project" value="InterPro"/>
</dbReference>
<dbReference type="GO" id="GO:0004519">
    <property type="term" value="F:endonuclease activity"/>
    <property type="evidence" value="ECO:0007669"/>
    <property type="project" value="InterPro"/>
</dbReference>
<evidence type="ECO:0000313" key="2">
    <source>
        <dbReference type="EMBL" id="CAD9462124.1"/>
    </source>
</evidence>
<dbReference type="InterPro" id="IPR052892">
    <property type="entry name" value="NA-targeting_endonuclease"/>
</dbReference>
<dbReference type="InterPro" id="IPR002711">
    <property type="entry name" value="HNH"/>
</dbReference>
<dbReference type="CDD" id="cd00085">
    <property type="entry name" value="HNHc"/>
    <property type="match status" value="1"/>
</dbReference>
<dbReference type="AlphaFoldDB" id="A0A7S2DRD3"/>